<dbReference type="EMBL" id="JAVREV010000005">
    <property type="protein sequence ID" value="MDT0443143.1"/>
    <property type="molecule type" value="Genomic_DNA"/>
</dbReference>
<feature type="region of interest" description="Disordered" evidence="1">
    <location>
        <begin position="119"/>
        <end position="138"/>
    </location>
</feature>
<reference evidence="3" key="1">
    <citation type="submission" date="2023-07" db="EMBL/GenBank/DDBJ databases">
        <title>30 novel species of actinomycetes from the DSMZ collection.</title>
        <authorList>
            <person name="Nouioui I."/>
        </authorList>
    </citation>
    <scope>NUCLEOTIDE SEQUENCE [LARGE SCALE GENOMIC DNA]</scope>
    <source>
        <strain evidence="3">DSM 41886</strain>
    </source>
</reference>
<sequence length="384" mass="39950">MRSALPPVVLLAATLLACTAEQQDRPGPTEAPSPSATLLPTPSAEPPRIPSATELPGQDVLLRFADAAHAFALLTDCRDDGACAVRAAVLADDGWQLRDTPAGATVGDGTDHTLQVAGPGSARLSQRDAEGHEESWLTTDGGATWQPAPAEPAGTAPEIPSGALLVADEQVNVLMPDTAEYKVLAEQPPLTGIDRLDLLADGTYWTRGKDRGTGEPAAAVTRDLGRTWELLPPLPTPPGHGHHAELRALVAAEDALYAFETGVLLSDVYRGTTAGSLIAVHRSADDGRTWERVWTGGGGASPRSLLGTPIAAADGSLVVYADDGIYTSRDGGATFETTRPGPPPEEPALTPGGYLLTDIGNPGHYRISADGFTWHTLILGGNRG</sequence>
<dbReference type="InterPro" id="IPR036278">
    <property type="entry name" value="Sialidase_sf"/>
</dbReference>
<accession>A0ABU2S2B6</accession>
<dbReference type="GO" id="GO:0016798">
    <property type="term" value="F:hydrolase activity, acting on glycosyl bonds"/>
    <property type="evidence" value="ECO:0007669"/>
    <property type="project" value="UniProtKB-KW"/>
</dbReference>
<keyword evidence="3" id="KW-1185">Reference proteome</keyword>
<feature type="compositionally biased region" description="Low complexity" evidence="1">
    <location>
        <begin position="32"/>
        <end position="42"/>
    </location>
</feature>
<gene>
    <name evidence="2" type="ORF">RM779_11120</name>
</gene>
<comment type="caution">
    <text evidence="2">The sequence shown here is derived from an EMBL/GenBank/DDBJ whole genome shotgun (WGS) entry which is preliminary data.</text>
</comment>
<evidence type="ECO:0000313" key="2">
    <source>
        <dbReference type="EMBL" id="MDT0443143.1"/>
    </source>
</evidence>
<evidence type="ECO:0000313" key="3">
    <source>
        <dbReference type="Proteomes" id="UP001183615"/>
    </source>
</evidence>
<dbReference type="CDD" id="cd15482">
    <property type="entry name" value="Sialidase_non-viral"/>
    <property type="match status" value="1"/>
</dbReference>
<dbReference type="Gene3D" id="2.130.10.10">
    <property type="entry name" value="YVTN repeat-like/Quinoprotein amine dehydrogenase"/>
    <property type="match status" value="1"/>
</dbReference>
<dbReference type="SUPFAM" id="SSF50939">
    <property type="entry name" value="Sialidases"/>
    <property type="match status" value="1"/>
</dbReference>
<dbReference type="Proteomes" id="UP001183615">
    <property type="component" value="Unassembled WGS sequence"/>
</dbReference>
<evidence type="ECO:0000256" key="1">
    <source>
        <dbReference type="SAM" id="MobiDB-lite"/>
    </source>
</evidence>
<keyword evidence="2" id="KW-0378">Hydrolase</keyword>
<dbReference type="RefSeq" id="WP_311617521.1">
    <property type="nucleotide sequence ID" value="NZ_JAVREV010000005.1"/>
</dbReference>
<dbReference type="PROSITE" id="PS51257">
    <property type="entry name" value="PROKAR_LIPOPROTEIN"/>
    <property type="match status" value="1"/>
</dbReference>
<protein>
    <submittedName>
        <fullName evidence="2">Sialidase family protein</fullName>
        <ecNumber evidence="2">3.2.1.-</ecNumber>
    </submittedName>
</protein>
<dbReference type="InterPro" id="IPR015943">
    <property type="entry name" value="WD40/YVTN_repeat-like_dom_sf"/>
</dbReference>
<name>A0ABU2S2B6_9ACTN</name>
<keyword evidence="2" id="KW-0326">Glycosidase</keyword>
<proteinExistence type="predicted"/>
<feature type="compositionally biased region" description="Basic and acidic residues" evidence="1">
    <location>
        <begin position="125"/>
        <end position="135"/>
    </location>
</feature>
<feature type="region of interest" description="Disordered" evidence="1">
    <location>
        <begin position="21"/>
        <end position="54"/>
    </location>
</feature>
<organism evidence="2 3">
    <name type="scientific">Streptomyces johnsoniae</name>
    <dbReference type="NCBI Taxonomy" id="3075532"/>
    <lineage>
        <taxon>Bacteria</taxon>
        <taxon>Bacillati</taxon>
        <taxon>Actinomycetota</taxon>
        <taxon>Actinomycetes</taxon>
        <taxon>Kitasatosporales</taxon>
        <taxon>Streptomycetaceae</taxon>
        <taxon>Streptomyces</taxon>
    </lineage>
</organism>
<dbReference type="EC" id="3.2.1.-" evidence="2"/>